<sequence length="495" mass="56881">MREFIALKLGDDWLDLPADLSIQIEIWNTLFEFDRIPGTLTFPFTLPFSAVNNLKLKFPGHLSVARYRQPELPCQLFLMGQLWRMGKLNVIRRSEKGYEVNFQTDVGDISVQIKEAGLRDIDYGTVPLQLSVQPAYPESSYALFPVRNLGFSKVEQPDFSGYQNFYDEGFPFNSNVMRPYEFPVTPFPYLVHVLKAAMAHFGYTVTGDWLEEEAVKRLVVFNTRAYFPTSADPDIDVVLAEHVPDMKVNEFLKAIRSLFSIGFVFNPLRKEMEVVRLRDVVADRTYVDWSEFTGRVYEWEPAPFGGFTLAMEADPDDEQKQVAFDYSYQVGDGLEDVPCQVATLPMVVNYLFWGGTGQRDWLVPVTQQEQDRFSFRVLAYHGLQPNNDGTTYPLGTSGTVNRMGDQISSDSLEWDGPHGLYLRRHKPWLDFLDESDRVETEQALRIHEILSLNHGRRCLIRHEGGIFTGLWEKVSFTISKKNGLKTAKVPIRRNY</sequence>
<evidence type="ECO:0000313" key="1">
    <source>
        <dbReference type="EMBL" id="QHL87400.1"/>
    </source>
</evidence>
<organism evidence="1 2">
    <name type="scientific">Nibribacter ruber</name>
    <dbReference type="NCBI Taxonomy" id="2698458"/>
    <lineage>
        <taxon>Bacteria</taxon>
        <taxon>Pseudomonadati</taxon>
        <taxon>Bacteroidota</taxon>
        <taxon>Cytophagia</taxon>
        <taxon>Cytophagales</taxon>
        <taxon>Hymenobacteraceae</taxon>
        <taxon>Nibribacter</taxon>
    </lineage>
</organism>
<protein>
    <recommendedName>
        <fullName evidence="3">Phage tail protein</fullName>
    </recommendedName>
</protein>
<dbReference type="EMBL" id="CP047897">
    <property type="protein sequence ID" value="QHL87400.1"/>
    <property type="molecule type" value="Genomic_DNA"/>
</dbReference>
<dbReference type="KEGG" id="nib:GU926_08115"/>
<evidence type="ECO:0000313" key="2">
    <source>
        <dbReference type="Proteomes" id="UP000464214"/>
    </source>
</evidence>
<gene>
    <name evidence="1" type="ORF">GU926_08115</name>
</gene>
<proteinExistence type="predicted"/>
<name>A0A6P1NWH0_9BACT</name>
<reference evidence="1 2" key="1">
    <citation type="submission" date="2020-01" db="EMBL/GenBank/DDBJ databases">
        <authorList>
            <person name="Kim M."/>
        </authorList>
    </citation>
    <scope>NUCLEOTIDE SEQUENCE [LARGE SCALE GENOMIC DNA]</scope>
    <source>
        <strain evidence="1 2">BT10</strain>
    </source>
</reference>
<dbReference type="Proteomes" id="UP000464214">
    <property type="component" value="Chromosome"/>
</dbReference>
<dbReference type="AlphaFoldDB" id="A0A6P1NWH0"/>
<dbReference type="RefSeq" id="WP_160690762.1">
    <property type="nucleotide sequence ID" value="NZ_CP047897.1"/>
</dbReference>
<keyword evidence="2" id="KW-1185">Reference proteome</keyword>
<evidence type="ECO:0008006" key="3">
    <source>
        <dbReference type="Google" id="ProtNLM"/>
    </source>
</evidence>
<accession>A0A6P1NWH0</accession>